<dbReference type="GO" id="GO:0031982">
    <property type="term" value="C:vesicle"/>
    <property type="evidence" value="ECO:0007669"/>
    <property type="project" value="EnsemblPlants"/>
</dbReference>
<dbReference type="GO" id="GO:0071944">
    <property type="term" value="C:cell periphery"/>
    <property type="evidence" value="ECO:0007669"/>
    <property type="project" value="TreeGrafter"/>
</dbReference>
<dbReference type="OMA" id="AFRPANC"/>
<sequence length="184" mass="20576">MTRTQNLFLLSVLVLALAFSYANADGYETKTKSYPKPYAPPTKVTDVVVEGIVYCQSCKYAGAWSLDEAKPIAGAHISVICRNQKDRISYYKAYTTNGDGYFYAKLQGFSMKHQLLDHPLQACVVKLVSSPIDSCDVFTNINYGVNGAKLRYENKKIMTKNYEAVIYAAGPLAFRPDHCIPNQY</sequence>
<dbReference type="Pfam" id="PF01190">
    <property type="entry name" value="Pollen_Ole_e_1"/>
    <property type="match status" value="1"/>
</dbReference>
<dbReference type="Proteomes" id="UP000035740">
    <property type="component" value="Unassembled WGS sequence"/>
</dbReference>
<accession>A0A0J8BH00</accession>
<evidence type="ECO:0008006" key="5">
    <source>
        <dbReference type="Google" id="ProtNLM"/>
    </source>
</evidence>
<organism evidence="3 4">
    <name type="scientific">Beta vulgaris subsp. vulgaris</name>
    <name type="common">Beet</name>
    <dbReference type="NCBI Taxonomy" id="3555"/>
    <lineage>
        <taxon>Eukaryota</taxon>
        <taxon>Viridiplantae</taxon>
        <taxon>Streptophyta</taxon>
        <taxon>Embryophyta</taxon>
        <taxon>Tracheophyta</taxon>
        <taxon>Spermatophyta</taxon>
        <taxon>Magnoliopsida</taxon>
        <taxon>eudicotyledons</taxon>
        <taxon>Gunneridae</taxon>
        <taxon>Pentapetalae</taxon>
        <taxon>Caryophyllales</taxon>
        <taxon>Chenopodiaceae</taxon>
        <taxon>Betoideae</taxon>
        <taxon>Beta</taxon>
    </lineage>
</organism>
<name>A0A0J8BH00_BETVV</name>
<keyword evidence="1 2" id="KW-0732">Signal</keyword>
<evidence type="ECO:0000256" key="1">
    <source>
        <dbReference type="ARBA" id="ARBA00022729"/>
    </source>
</evidence>
<dbReference type="AlphaFoldDB" id="A0A0J8BH00"/>
<feature type="signal peptide" evidence="2">
    <location>
        <begin position="1"/>
        <end position="24"/>
    </location>
</feature>
<gene>
    <name evidence="3" type="ORF">BVRB_2g045700</name>
</gene>
<dbReference type="Gramene" id="KMS99342">
    <property type="protein sequence ID" value="KMS99342"/>
    <property type="gene ID" value="BVRB_2g045700"/>
</dbReference>
<dbReference type="EMBL" id="KQ090220">
    <property type="protein sequence ID" value="KMS99342.1"/>
    <property type="molecule type" value="Genomic_DNA"/>
</dbReference>
<feature type="chain" id="PRO_5005294853" description="Pollen Ole e 1 allergen and extensin family protein" evidence="2">
    <location>
        <begin position="25"/>
        <end position="184"/>
    </location>
</feature>
<keyword evidence="4" id="KW-1185">Reference proteome</keyword>
<protein>
    <recommendedName>
        <fullName evidence="5">Pollen Ole e 1 allergen and extensin family protein</fullName>
    </recommendedName>
</protein>
<dbReference type="GO" id="GO:0009826">
    <property type="term" value="P:unidimensional cell growth"/>
    <property type="evidence" value="ECO:0007669"/>
    <property type="project" value="EnsemblPlants"/>
</dbReference>
<dbReference type="eggNOG" id="ENOG502RY0E">
    <property type="taxonomic scope" value="Eukaryota"/>
</dbReference>
<dbReference type="PANTHER" id="PTHR33470:SF4">
    <property type="entry name" value="OS01G0164025 PROTEIN"/>
    <property type="match status" value="1"/>
</dbReference>
<dbReference type="KEGG" id="bvg:104906061"/>
<dbReference type="GO" id="GO:0048767">
    <property type="term" value="P:root hair elongation"/>
    <property type="evidence" value="ECO:0007669"/>
    <property type="project" value="EnsemblPlants"/>
</dbReference>
<dbReference type="OrthoDB" id="1936190at2759"/>
<proteinExistence type="predicted"/>
<evidence type="ECO:0000313" key="3">
    <source>
        <dbReference type="EMBL" id="KMS99342.1"/>
    </source>
</evidence>
<reference evidence="3 4" key="1">
    <citation type="journal article" date="2014" name="Nature">
        <title>The genome of the recently domesticated crop plant sugar beet (Beta vulgaris).</title>
        <authorList>
            <person name="Dohm J.C."/>
            <person name="Minoche A.E."/>
            <person name="Holtgrawe D."/>
            <person name="Capella-Gutierrez S."/>
            <person name="Zakrzewski F."/>
            <person name="Tafer H."/>
            <person name="Rupp O."/>
            <person name="Sorensen T.R."/>
            <person name="Stracke R."/>
            <person name="Reinhardt R."/>
            <person name="Goesmann A."/>
            <person name="Kraft T."/>
            <person name="Schulz B."/>
            <person name="Stadler P.F."/>
            <person name="Schmidt T."/>
            <person name="Gabaldon T."/>
            <person name="Lehrach H."/>
            <person name="Weisshaar B."/>
            <person name="Himmelbauer H."/>
        </authorList>
    </citation>
    <scope>NUCLEOTIDE SEQUENCE [LARGE SCALE GENOMIC DNA]</scope>
    <source>
        <tissue evidence="3">Taproot</tissue>
    </source>
</reference>
<evidence type="ECO:0000256" key="2">
    <source>
        <dbReference type="SAM" id="SignalP"/>
    </source>
</evidence>
<evidence type="ECO:0000313" key="4">
    <source>
        <dbReference type="Proteomes" id="UP000035740"/>
    </source>
</evidence>
<dbReference type="PANTHER" id="PTHR33470">
    <property type="entry name" value="OS01G0164075 PROTEIN"/>
    <property type="match status" value="1"/>
</dbReference>